<dbReference type="GO" id="GO:0060090">
    <property type="term" value="F:molecular adaptor activity"/>
    <property type="evidence" value="ECO:0007669"/>
    <property type="project" value="TreeGrafter"/>
</dbReference>
<dbReference type="GO" id="GO:0042632">
    <property type="term" value="P:cholesterol homeostasis"/>
    <property type="evidence" value="ECO:0007669"/>
    <property type="project" value="InterPro"/>
</dbReference>
<evidence type="ECO:0000256" key="4">
    <source>
        <dbReference type="ARBA" id="ARBA00016099"/>
    </source>
</evidence>
<dbReference type="GO" id="GO:0032008">
    <property type="term" value="P:positive regulation of TOR signaling"/>
    <property type="evidence" value="ECO:0007669"/>
    <property type="project" value="InterPro"/>
</dbReference>
<evidence type="ECO:0000256" key="3">
    <source>
        <dbReference type="ARBA" id="ARBA00010861"/>
    </source>
</evidence>
<dbReference type="PANTHER" id="PTHR13401">
    <property type="entry name" value="RAGULATOR COMPLEX PROTEIN LAMTOR1"/>
    <property type="match status" value="1"/>
</dbReference>
<dbReference type="GO" id="GO:0043410">
    <property type="term" value="P:positive regulation of MAPK cascade"/>
    <property type="evidence" value="ECO:0007669"/>
    <property type="project" value="InterPro"/>
</dbReference>
<dbReference type="InterPro" id="IPR028209">
    <property type="entry name" value="LAMTOR1/MEH1"/>
</dbReference>
<comment type="subcellular location">
    <subcellularLocation>
        <location evidence="2">Late endosome membrane</location>
        <topology evidence="2">Lipid-anchor</topology>
        <orientation evidence="2">Cytoplasmic side</orientation>
    </subcellularLocation>
    <subcellularLocation>
        <location evidence="1">Lysosome membrane</location>
        <topology evidence="1">Lipid-anchor</topology>
        <orientation evidence="1">Cytoplasmic side</orientation>
    </subcellularLocation>
</comment>
<evidence type="ECO:0000313" key="12">
    <source>
        <dbReference type="EMBL" id="VVC40339.1"/>
    </source>
</evidence>
<reference evidence="12 13" key="1">
    <citation type="submission" date="2019-08" db="EMBL/GenBank/DDBJ databases">
        <authorList>
            <person name="Alioto T."/>
            <person name="Alioto T."/>
            <person name="Gomez Garrido J."/>
        </authorList>
    </citation>
    <scope>NUCLEOTIDE SEQUENCE [LARGE SCALE GENOMIC DNA]</scope>
</reference>
<dbReference type="PANTHER" id="PTHR13401:SF2">
    <property type="entry name" value="RAGULATOR COMPLEX PROTEIN LAMTOR1"/>
    <property type="match status" value="1"/>
</dbReference>
<evidence type="ECO:0000256" key="11">
    <source>
        <dbReference type="ARBA" id="ARBA00032695"/>
    </source>
</evidence>
<protein>
    <recommendedName>
        <fullName evidence="4">Ragulator complex protein LAMTOR1</fullName>
    </recommendedName>
    <alternativeName>
        <fullName evidence="11">Late endosomal/lysosomal adaptor and MAPK and MTOR activator 1</fullName>
    </alternativeName>
</protein>
<dbReference type="GO" id="GO:0007040">
    <property type="term" value="P:lysosome organization"/>
    <property type="evidence" value="ECO:0007669"/>
    <property type="project" value="InterPro"/>
</dbReference>
<evidence type="ECO:0000313" key="13">
    <source>
        <dbReference type="Proteomes" id="UP000325440"/>
    </source>
</evidence>
<evidence type="ECO:0000256" key="2">
    <source>
        <dbReference type="ARBA" id="ARBA00004577"/>
    </source>
</evidence>
<comment type="similarity">
    <text evidence="3">Belongs to the LAMTOR1 family.</text>
</comment>
<dbReference type="GO" id="GO:0031902">
    <property type="term" value="C:late endosome membrane"/>
    <property type="evidence" value="ECO:0007669"/>
    <property type="project" value="UniProtKB-SubCell"/>
</dbReference>
<dbReference type="GO" id="GO:0071230">
    <property type="term" value="P:cellular response to amino acid stimulus"/>
    <property type="evidence" value="ECO:0007669"/>
    <property type="project" value="InterPro"/>
</dbReference>
<keyword evidence="9" id="KW-0458">Lysosome</keyword>
<proteinExistence type="inferred from homology"/>
<accession>A0A5E4N6J2</accession>
<evidence type="ECO:0000256" key="5">
    <source>
        <dbReference type="ARBA" id="ARBA00022707"/>
    </source>
</evidence>
<evidence type="ECO:0000256" key="10">
    <source>
        <dbReference type="ARBA" id="ARBA00023288"/>
    </source>
</evidence>
<dbReference type="GO" id="GO:0016197">
    <property type="term" value="P:endosomal transport"/>
    <property type="evidence" value="ECO:0007669"/>
    <property type="project" value="InterPro"/>
</dbReference>
<dbReference type="Pfam" id="PF15454">
    <property type="entry name" value="LAMTOR"/>
    <property type="match status" value="1"/>
</dbReference>
<evidence type="ECO:0000256" key="6">
    <source>
        <dbReference type="ARBA" id="ARBA00022753"/>
    </source>
</evidence>
<keyword evidence="8" id="KW-0564">Palmitate</keyword>
<evidence type="ECO:0000256" key="8">
    <source>
        <dbReference type="ARBA" id="ARBA00023139"/>
    </source>
</evidence>
<keyword evidence="10" id="KW-0449">Lipoprotein</keyword>
<dbReference type="GO" id="GO:0071986">
    <property type="term" value="C:Ragulator complex"/>
    <property type="evidence" value="ECO:0007669"/>
    <property type="project" value="InterPro"/>
</dbReference>
<organism evidence="12 13">
    <name type="scientific">Cinara cedri</name>
    <dbReference type="NCBI Taxonomy" id="506608"/>
    <lineage>
        <taxon>Eukaryota</taxon>
        <taxon>Metazoa</taxon>
        <taxon>Ecdysozoa</taxon>
        <taxon>Arthropoda</taxon>
        <taxon>Hexapoda</taxon>
        <taxon>Insecta</taxon>
        <taxon>Pterygota</taxon>
        <taxon>Neoptera</taxon>
        <taxon>Paraneoptera</taxon>
        <taxon>Hemiptera</taxon>
        <taxon>Sternorrhyncha</taxon>
        <taxon>Aphidomorpha</taxon>
        <taxon>Aphidoidea</taxon>
        <taxon>Aphididae</taxon>
        <taxon>Lachninae</taxon>
        <taxon>Cinara</taxon>
    </lineage>
</organism>
<dbReference type="GO" id="GO:0005085">
    <property type="term" value="F:guanyl-nucleotide exchange factor activity"/>
    <property type="evidence" value="ECO:0007669"/>
    <property type="project" value="TreeGrafter"/>
</dbReference>
<dbReference type="SMART" id="SM01262">
    <property type="entry name" value="LAMTOR"/>
    <property type="match status" value="1"/>
</dbReference>
<sequence length="169" mass="18882">MGACCSWCKDDDTYTVRDVDQERTHLLAHPTCNSTSIQHGIPDDYQYGSLPKESEEQASLNRILEEVSSNVIDVGALHNCIDQQEIIERQNLYNAKLQIVPLSSVAHTIVSLRQNSACLLKDVPGPDKVLSRNIGLPGNYRCILVHINEIQRLLSSMSVEHKGDLVVQF</sequence>
<gene>
    <name evidence="12" type="ORF">CINCED_3A006100</name>
</gene>
<dbReference type="GO" id="GO:0045121">
    <property type="term" value="C:membrane raft"/>
    <property type="evidence" value="ECO:0007669"/>
    <property type="project" value="InterPro"/>
</dbReference>
<evidence type="ECO:0000256" key="7">
    <source>
        <dbReference type="ARBA" id="ARBA00023136"/>
    </source>
</evidence>
<evidence type="ECO:0000256" key="1">
    <source>
        <dbReference type="ARBA" id="ARBA00004122"/>
    </source>
</evidence>
<evidence type="ECO:0000256" key="9">
    <source>
        <dbReference type="ARBA" id="ARBA00023228"/>
    </source>
</evidence>
<keyword evidence="6" id="KW-0967">Endosome</keyword>
<dbReference type="OrthoDB" id="5562028at2759"/>
<dbReference type="AlphaFoldDB" id="A0A5E4N6J2"/>
<dbReference type="GO" id="GO:0001919">
    <property type="term" value="P:regulation of receptor recycling"/>
    <property type="evidence" value="ECO:0007669"/>
    <property type="project" value="InterPro"/>
</dbReference>
<dbReference type="EMBL" id="CABPRJ010001903">
    <property type="protein sequence ID" value="VVC40339.1"/>
    <property type="molecule type" value="Genomic_DNA"/>
</dbReference>
<dbReference type="Proteomes" id="UP000325440">
    <property type="component" value="Unassembled WGS sequence"/>
</dbReference>
<keyword evidence="7" id="KW-0472">Membrane</keyword>
<dbReference type="GO" id="GO:0005765">
    <property type="term" value="C:lysosomal membrane"/>
    <property type="evidence" value="ECO:0007669"/>
    <property type="project" value="UniProtKB-SubCell"/>
</dbReference>
<name>A0A5E4N6J2_9HEMI</name>
<keyword evidence="13" id="KW-1185">Reference proteome</keyword>
<keyword evidence="5" id="KW-0519">Myristate</keyword>